<feature type="compositionally biased region" description="Low complexity" evidence="1">
    <location>
        <begin position="63"/>
        <end position="85"/>
    </location>
</feature>
<accession>A0A3P7KP52</accession>
<feature type="compositionally biased region" description="Basic and acidic residues" evidence="1">
    <location>
        <begin position="7"/>
        <end position="18"/>
    </location>
</feature>
<keyword evidence="3" id="KW-1185">Reference proteome</keyword>
<dbReference type="OrthoDB" id="5859207at2759"/>
<dbReference type="Proteomes" id="UP000270094">
    <property type="component" value="Unassembled WGS sequence"/>
</dbReference>
<name>A0A3P7KP52_STRVU</name>
<feature type="compositionally biased region" description="Basic residues" evidence="1">
    <location>
        <begin position="50"/>
        <end position="61"/>
    </location>
</feature>
<evidence type="ECO:0000313" key="2">
    <source>
        <dbReference type="EMBL" id="VDM69538.1"/>
    </source>
</evidence>
<protein>
    <submittedName>
        <fullName evidence="2">Uncharacterized protein</fullName>
    </submittedName>
</protein>
<evidence type="ECO:0000313" key="3">
    <source>
        <dbReference type="Proteomes" id="UP000270094"/>
    </source>
</evidence>
<feature type="region of interest" description="Disordered" evidence="1">
    <location>
        <begin position="1"/>
        <end position="103"/>
    </location>
</feature>
<dbReference type="EMBL" id="UYYB01012571">
    <property type="protein sequence ID" value="VDM69538.1"/>
    <property type="molecule type" value="Genomic_DNA"/>
</dbReference>
<dbReference type="AlphaFoldDB" id="A0A3P7KP52"/>
<proteinExistence type="predicted"/>
<gene>
    <name evidence="2" type="ORF">SVUK_LOCUS4536</name>
</gene>
<sequence length="149" mass="16725">MQLATSSRKEQQEKEAMHKVRMNGFAEHSTAKVPETAGKAAEPKKEYNWRAKRPIVVKRRVSPQESSTSESRRSSNQSNRSPPRNDSLCDRRVLVRRGSGSAVVRRSITQQLSPSTVPTTTLRPFAQGVHFGTKQSCTFNGPFWLQLDG</sequence>
<reference evidence="2 3" key="1">
    <citation type="submission" date="2018-11" db="EMBL/GenBank/DDBJ databases">
        <authorList>
            <consortium name="Pathogen Informatics"/>
        </authorList>
    </citation>
    <scope>NUCLEOTIDE SEQUENCE [LARGE SCALE GENOMIC DNA]</scope>
</reference>
<organism evidence="2 3">
    <name type="scientific">Strongylus vulgaris</name>
    <name type="common">Blood worm</name>
    <dbReference type="NCBI Taxonomy" id="40348"/>
    <lineage>
        <taxon>Eukaryota</taxon>
        <taxon>Metazoa</taxon>
        <taxon>Ecdysozoa</taxon>
        <taxon>Nematoda</taxon>
        <taxon>Chromadorea</taxon>
        <taxon>Rhabditida</taxon>
        <taxon>Rhabditina</taxon>
        <taxon>Rhabditomorpha</taxon>
        <taxon>Strongyloidea</taxon>
        <taxon>Strongylidae</taxon>
        <taxon>Strongylus</taxon>
    </lineage>
</organism>
<evidence type="ECO:0000256" key="1">
    <source>
        <dbReference type="SAM" id="MobiDB-lite"/>
    </source>
</evidence>